<feature type="compositionally biased region" description="Gly residues" evidence="2">
    <location>
        <begin position="266"/>
        <end position="275"/>
    </location>
</feature>
<reference evidence="4" key="1">
    <citation type="submission" date="2016-11" db="UniProtKB">
        <authorList>
            <consortium name="WormBaseParasite"/>
        </authorList>
    </citation>
    <scope>IDENTIFICATION</scope>
</reference>
<evidence type="ECO:0000313" key="4">
    <source>
        <dbReference type="WBParaSite" id="Hba_10910"/>
    </source>
</evidence>
<evidence type="ECO:0000313" key="3">
    <source>
        <dbReference type="Proteomes" id="UP000095283"/>
    </source>
</evidence>
<dbReference type="InterPro" id="IPR008160">
    <property type="entry name" value="Collagen"/>
</dbReference>
<feature type="compositionally biased region" description="Pro residues" evidence="2">
    <location>
        <begin position="314"/>
        <end position="324"/>
    </location>
</feature>
<evidence type="ECO:0000256" key="1">
    <source>
        <dbReference type="ARBA" id="ARBA00022737"/>
    </source>
</evidence>
<keyword evidence="3" id="KW-1185">Reference proteome</keyword>
<dbReference type="PANTHER" id="PTHR24637:SF252">
    <property type="entry name" value="NEMATODE CUTICLE COLLAGEN N-TERMINAL DOMAIN-CONTAINING PROTEIN"/>
    <property type="match status" value="1"/>
</dbReference>
<protein>
    <submittedName>
        <fullName evidence="4">Collagen triple helix repeat protein</fullName>
    </submittedName>
</protein>
<feature type="region of interest" description="Disordered" evidence="2">
    <location>
        <begin position="242"/>
        <end position="375"/>
    </location>
</feature>
<name>A0A1I7X0F3_HETBA</name>
<dbReference type="AlphaFoldDB" id="A0A1I7X0F3"/>
<dbReference type="Proteomes" id="UP000095283">
    <property type="component" value="Unplaced"/>
</dbReference>
<proteinExistence type="predicted"/>
<dbReference type="PANTHER" id="PTHR24637">
    <property type="entry name" value="COLLAGEN"/>
    <property type="match status" value="1"/>
</dbReference>
<accession>A0A1I7X0F3</accession>
<keyword evidence="1" id="KW-0677">Repeat</keyword>
<dbReference type="Pfam" id="PF01391">
    <property type="entry name" value="Collagen"/>
    <property type="match status" value="1"/>
</dbReference>
<evidence type="ECO:0000256" key="2">
    <source>
        <dbReference type="SAM" id="MobiDB-lite"/>
    </source>
</evidence>
<organism evidence="3 4">
    <name type="scientific">Heterorhabditis bacteriophora</name>
    <name type="common">Entomopathogenic nematode worm</name>
    <dbReference type="NCBI Taxonomy" id="37862"/>
    <lineage>
        <taxon>Eukaryota</taxon>
        <taxon>Metazoa</taxon>
        <taxon>Ecdysozoa</taxon>
        <taxon>Nematoda</taxon>
        <taxon>Chromadorea</taxon>
        <taxon>Rhabditida</taxon>
        <taxon>Rhabditina</taxon>
        <taxon>Rhabditomorpha</taxon>
        <taxon>Strongyloidea</taxon>
        <taxon>Heterorhabditidae</taxon>
        <taxon>Heterorhabditis</taxon>
    </lineage>
</organism>
<dbReference type="WBParaSite" id="Hba_10910">
    <property type="protein sequence ID" value="Hba_10910"/>
    <property type="gene ID" value="Hba_10910"/>
</dbReference>
<sequence>MRPSVVMQQNYLPTSLSVKWYFLLHFIEQINQLTAVTPGSNRLTWLKEFTKQHTLRVPPDAQKDFFGVDVVDCPGSTHECECLGLSYIIHFSFPQKVLLELPVSQVFYSASSSWVCDGLSSNNDFKASVFAVRGVPECCRSLTSKSPALKRRNRYLQVLWDKTPSPSSDHIDLHRILANMQCLHFFKCFTLQVFFEEKKELWQNIVVIILLYLNIAPGNPGTKGSSGYDGLPSQSYSTCIQCPMGLPGQAGPPGRPGMPGPMGTDGFPGEGGADGPPGNPGPPGERGEPAQRNPGLAGTMGIPGENGFRYLPGPIGPPGPPGPTGPQGNPGPKGVAEEGPDGLPGPHGNTGKTGMPGPMGKTGEPGPDGIPGFDAEYCPCPHRGETFVKSAAVEQEEQTIEYTSDAILHPSVVYDSDKPRIETYEMQTNGPIEQS</sequence>